<dbReference type="GO" id="GO:0005524">
    <property type="term" value="F:ATP binding"/>
    <property type="evidence" value="ECO:0007669"/>
    <property type="project" value="UniProtKB-KW"/>
</dbReference>
<dbReference type="GO" id="GO:0016887">
    <property type="term" value="F:ATP hydrolysis activity"/>
    <property type="evidence" value="ECO:0007669"/>
    <property type="project" value="InterPro"/>
</dbReference>
<proteinExistence type="inferred from homology"/>
<dbReference type="AlphaFoldDB" id="A0A484HCX5"/>
<feature type="domain" description="ABC transporter" evidence="6">
    <location>
        <begin position="13"/>
        <end position="259"/>
    </location>
</feature>
<keyword evidence="3" id="KW-0547">Nucleotide-binding</keyword>
<dbReference type="GO" id="GO:0015807">
    <property type="term" value="P:L-amino acid transport"/>
    <property type="evidence" value="ECO:0007669"/>
    <property type="project" value="TreeGrafter"/>
</dbReference>
<comment type="similarity">
    <text evidence="1">Belongs to the ABC transporter superfamily.</text>
</comment>
<dbReference type="CDD" id="cd03224">
    <property type="entry name" value="ABC_TM1139_LivF_branched"/>
    <property type="match status" value="1"/>
</dbReference>
<dbReference type="InterPro" id="IPR003593">
    <property type="entry name" value="AAA+_ATPase"/>
</dbReference>
<dbReference type="InterPro" id="IPR052156">
    <property type="entry name" value="BCAA_Transport_ATP-bd_LivF"/>
</dbReference>
<evidence type="ECO:0000256" key="2">
    <source>
        <dbReference type="ARBA" id="ARBA00022448"/>
    </source>
</evidence>
<dbReference type="EMBL" id="CAACVI010000002">
    <property type="protein sequence ID" value="VEN73014.1"/>
    <property type="molecule type" value="Genomic_DNA"/>
</dbReference>
<protein>
    <submittedName>
        <fullName evidence="7">ABC transporter ATP-binding protein</fullName>
    </submittedName>
</protein>
<dbReference type="SUPFAM" id="SSF52540">
    <property type="entry name" value="P-loop containing nucleoside triphosphate hydrolases"/>
    <property type="match status" value="1"/>
</dbReference>
<dbReference type="GO" id="GO:0015658">
    <property type="term" value="F:branched-chain amino acid transmembrane transporter activity"/>
    <property type="evidence" value="ECO:0007669"/>
    <property type="project" value="TreeGrafter"/>
</dbReference>
<evidence type="ECO:0000259" key="6">
    <source>
        <dbReference type="PROSITE" id="PS50893"/>
    </source>
</evidence>
<dbReference type="Pfam" id="PF00005">
    <property type="entry name" value="ABC_tran"/>
    <property type="match status" value="1"/>
</dbReference>
<dbReference type="PANTHER" id="PTHR43820">
    <property type="entry name" value="HIGH-AFFINITY BRANCHED-CHAIN AMINO ACID TRANSPORT ATP-BINDING PROTEIN LIVF"/>
    <property type="match status" value="1"/>
</dbReference>
<dbReference type="SMART" id="SM00382">
    <property type="entry name" value="AAA"/>
    <property type="match status" value="1"/>
</dbReference>
<reference evidence="7" key="1">
    <citation type="submission" date="2019-01" db="EMBL/GenBank/DDBJ databases">
        <authorList>
            <consortium name="Genoscope - CEA"/>
            <person name="William W."/>
        </authorList>
    </citation>
    <scope>NUCLEOTIDE SEQUENCE</scope>
    <source>
        <strain evidence="7">CR-1</strain>
    </source>
</reference>
<keyword evidence="4 7" id="KW-0067">ATP-binding</keyword>
<dbReference type="InterPro" id="IPR003439">
    <property type="entry name" value="ABC_transporter-like_ATP-bd"/>
</dbReference>
<evidence type="ECO:0000256" key="4">
    <source>
        <dbReference type="ARBA" id="ARBA00022840"/>
    </source>
</evidence>
<dbReference type="PROSITE" id="PS50893">
    <property type="entry name" value="ABC_TRANSPORTER_2"/>
    <property type="match status" value="1"/>
</dbReference>
<keyword evidence="2" id="KW-0813">Transport</keyword>
<evidence type="ECO:0000256" key="3">
    <source>
        <dbReference type="ARBA" id="ARBA00022741"/>
    </source>
</evidence>
<dbReference type="PANTHER" id="PTHR43820:SF4">
    <property type="entry name" value="HIGH-AFFINITY BRANCHED-CHAIN AMINO ACID TRANSPORT ATP-BINDING PROTEIN LIVF"/>
    <property type="match status" value="1"/>
</dbReference>
<keyword evidence="5" id="KW-0029">Amino-acid transport</keyword>
<evidence type="ECO:0000313" key="7">
    <source>
        <dbReference type="EMBL" id="VEN73014.1"/>
    </source>
</evidence>
<organism evidence="7">
    <name type="scientific">uncultured Desulfobacteraceae bacterium</name>
    <dbReference type="NCBI Taxonomy" id="218296"/>
    <lineage>
        <taxon>Bacteria</taxon>
        <taxon>Pseudomonadati</taxon>
        <taxon>Thermodesulfobacteriota</taxon>
        <taxon>Desulfobacteria</taxon>
        <taxon>Desulfobacterales</taxon>
        <taxon>Desulfobacteraceae</taxon>
        <taxon>environmental samples</taxon>
    </lineage>
</organism>
<evidence type="ECO:0000256" key="5">
    <source>
        <dbReference type="ARBA" id="ARBA00022970"/>
    </source>
</evidence>
<gene>
    <name evidence="7" type="ORF">EPICR_100060</name>
</gene>
<dbReference type="InterPro" id="IPR027417">
    <property type="entry name" value="P-loop_NTPase"/>
</dbReference>
<dbReference type="PROSITE" id="PS00211">
    <property type="entry name" value="ABC_TRANSPORTER_1"/>
    <property type="match status" value="1"/>
</dbReference>
<sequence>MEGRKEKTIEYMLETQNLMVFYENALAVNNVDMKARKGKITGIFGANSAGKSTLMYALSGIILDIKKKEKMRGGERVSVLGDIRFNGEDVTRLKASLRAKKGLVLCPERRRVFSESSTLTNLKMGGYLANRAQRSKTLDYVFALFPNLKRWKRKAAGFLSGGEQQMLAFGRALMAQPKLLLLDEPLMGLSPLMEEKLVDAIRDINTKTGVTVVVAEQYARPILPVINFGYVLENGAVVLEGSGRELMENPDMKAAYFGI</sequence>
<dbReference type="InterPro" id="IPR017871">
    <property type="entry name" value="ABC_transporter-like_CS"/>
</dbReference>
<accession>A0A484HCX5</accession>
<dbReference type="Gene3D" id="3.40.50.300">
    <property type="entry name" value="P-loop containing nucleotide triphosphate hydrolases"/>
    <property type="match status" value="1"/>
</dbReference>
<evidence type="ECO:0000256" key="1">
    <source>
        <dbReference type="ARBA" id="ARBA00005417"/>
    </source>
</evidence>
<name>A0A484HCX5_9BACT</name>